<dbReference type="RefSeq" id="WP_140002108.1">
    <property type="nucleotide sequence ID" value="NZ_CP040946.1"/>
</dbReference>
<proteinExistence type="predicted"/>
<keyword evidence="1" id="KW-0812">Transmembrane</keyword>
<organism evidence="2 3">
    <name type="scientific">Methylophilus medardicus</name>
    <dbReference type="NCBI Taxonomy" id="2588534"/>
    <lineage>
        <taxon>Bacteria</taxon>
        <taxon>Pseudomonadati</taxon>
        <taxon>Pseudomonadota</taxon>
        <taxon>Betaproteobacteria</taxon>
        <taxon>Nitrosomonadales</taxon>
        <taxon>Methylophilaceae</taxon>
        <taxon>Methylophilus</taxon>
    </lineage>
</organism>
<dbReference type="Pfam" id="PF11911">
    <property type="entry name" value="DUF3429"/>
    <property type="match status" value="1"/>
</dbReference>
<dbReference type="EMBL" id="CP040946">
    <property type="protein sequence ID" value="QDC43242.1"/>
    <property type="molecule type" value="Genomic_DNA"/>
</dbReference>
<evidence type="ECO:0000313" key="3">
    <source>
        <dbReference type="Proteomes" id="UP000311008"/>
    </source>
</evidence>
<dbReference type="Proteomes" id="UP000311008">
    <property type="component" value="Chromosome"/>
</dbReference>
<feature type="transmembrane region" description="Helical" evidence="1">
    <location>
        <begin position="36"/>
        <end position="58"/>
    </location>
</feature>
<dbReference type="OrthoDB" id="8591832at2"/>
<evidence type="ECO:0000256" key="1">
    <source>
        <dbReference type="SAM" id="Phobius"/>
    </source>
</evidence>
<sequence length="144" mass="16094">MQRDQIIWAKALTLLGAIPFVAAVLAQIAGMAHYHTAYLSLTYGAIIISFLSGIHWGLYITHAKAKRINLLVSSNILALLAWLSLLLLVPVTQYLIQITCFISLLLIDRQLAADGAIEAWFYQLRLQISSLVIICLLLLVWLQH</sequence>
<feature type="transmembrane region" description="Helical" evidence="1">
    <location>
        <begin position="124"/>
        <end position="142"/>
    </location>
</feature>
<feature type="transmembrane region" description="Helical" evidence="1">
    <location>
        <begin position="70"/>
        <end position="88"/>
    </location>
</feature>
<dbReference type="KEGG" id="mmec:FIU01_01020"/>
<evidence type="ECO:0000313" key="2">
    <source>
        <dbReference type="EMBL" id="QDC43242.1"/>
    </source>
</evidence>
<keyword evidence="1" id="KW-1133">Transmembrane helix</keyword>
<accession>A0A5B8CPT7</accession>
<gene>
    <name evidence="2" type="ORF">FIU01_01020</name>
</gene>
<name>A0A5B8CPT7_9PROT</name>
<dbReference type="AlphaFoldDB" id="A0A5B8CPT7"/>
<keyword evidence="1" id="KW-0472">Membrane</keyword>
<dbReference type="PANTHER" id="PTHR15887:SF1">
    <property type="entry name" value="TRANSMEMBRANE PROTEIN 69"/>
    <property type="match status" value="1"/>
</dbReference>
<dbReference type="PANTHER" id="PTHR15887">
    <property type="entry name" value="TRANSMEMBRANE PROTEIN 69"/>
    <property type="match status" value="1"/>
</dbReference>
<reference evidence="3" key="1">
    <citation type="journal article" date="2019" name="ISME J.">
        <title>Evolution in action: habitat transition from sediment to the pelagial leads to genome streamlining in Methylophilaceae.</title>
        <authorList>
            <person name="Salcher M."/>
            <person name="Schaefle D."/>
            <person name="Kaspar M."/>
            <person name="Neuenschwander S.M."/>
            <person name="Ghai R."/>
        </authorList>
    </citation>
    <scope>NUCLEOTIDE SEQUENCE [LARGE SCALE GENOMIC DNA]</scope>
    <source>
        <strain evidence="3">MMS-M-51</strain>
    </source>
</reference>
<keyword evidence="3" id="KW-1185">Reference proteome</keyword>
<protein>
    <submittedName>
        <fullName evidence="2">DUF3429 domain-containing protein</fullName>
    </submittedName>
</protein>
<dbReference type="InterPro" id="IPR021836">
    <property type="entry name" value="DUF3429"/>
</dbReference>